<gene>
    <name evidence="12" type="primary">nob1</name>
    <name evidence="12" type="ORF">BM221_010647</name>
</gene>
<dbReference type="InterPro" id="IPR036283">
    <property type="entry name" value="NOB1_Zf-like_sf"/>
</dbReference>
<proteinExistence type="inferred from homology"/>
<dbReference type="Pfam" id="PF17146">
    <property type="entry name" value="PIN_6"/>
    <property type="match status" value="1"/>
</dbReference>
<dbReference type="InterPro" id="IPR039907">
    <property type="entry name" value="NOB1"/>
</dbReference>
<dbReference type="GO" id="GO:0030688">
    <property type="term" value="C:preribosome, small subunit precursor"/>
    <property type="evidence" value="ECO:0007669"/>
    <property type="project" value="TreeGrafter"/>
</dbReference>
<dbReference type="GO" id="GO:0030490">
    <property type="term" value="P:maturation of SSU-rRNA"/>
    <property type="evidence" value="ECO:0007669"/>
    <property type="project" value="TreeGrafter"/>
</dbReference>
<dbReference type="GO" id="GO:0005737">
    <property type="term" value="C:cytoplasm"/>
    <property type="evidence" value="ECO:0007669"/>
    <property type="project" value="UniProtKB-ARBA"/>
</dbReference>
<accession>A0A2N6N8E5</accession>
<evidence type="ECO:0000313" key="13">
    <source>
        <dbReference type="Proteomes" id="UP000235728"/>
    </source>
</evidence>
<feature type="binding site" evidence="8">
    <location>
        <position position="336"/>
    </location>
    <ligand>
        <name>Zn(2+)</name>
        <dbReference type="ChEBI" id="CHEBI:29105"/>
    </ligand>
</feature>
<feature type="compositionally biased region" description="Pro residues" evidence="9">
    <location>
        <begin position="1"/>
        <end position="11"/>
    </location>
</feature>
<feature type="binding site" evidence="8">
    <location>
        <position position="324"/>
    </location>
    <ligand>
        <name>Zn(2+)</name>
        <dbReference type="ChEBI" id="CHEBI:29105"/>
    </ligand>
</feature>
<dbReference type="PIRSF" id="PIRSF037125">
    <property type="entry name" value="D-site_20S_pre-rRNA_nuclease"/>
    <property type="match status" value="1"/>
</dbReference>
<comment type="caution">
    <text evidence="12">The sequence shown here is derived from an EMBL/GenBank/DDBJ whole genome shotgun (WGS) entry which is preliminary data.</text>
</comment>
<evidence type="ECO:0000256" key="5">
    <source>
        <dbReference type="ARBA" id="ARBA00022833"/>
    </source>
</evidence>
<keyword evidence="12" id="KW-0255">Endonuclease</keyword>
<evidence type="ECO:0000259" key="11">
    <source>
        <dbReference type="Pfam" id="PF17146"/>
    </source>
</evidence>
<keyword evidence="2" id="KW-0540">Nuclease</keyword>
<feature type="region of interest" description="Disordered" evidence="9">
    <location>
        <begin position="193"/>
        <end position="279"/>
    </location>
</feature>
<dbReference type="AlphaFoldDB" id="A0A2N6N8E5"/>
<feature type="compositionally biased region" description="Low complexity" evidence="9">
    <location>
        <begin position="17"/>
        <end position="26"/>
    </location>
</feature>
<feature type="domain" description="Nin one binding (NOB1) Zn-ribbon-like" evidence="10">
    <location>
        <begin position="311"/>
        <end position="382"/>
    </location>
</feature>
<evidence type="ECO:0000256" key="7">
    <source>
        <dbReference type="PIRNR" id="PIRNR037125"/>
    </source>
</evidence>
<sequence>MATPPQAPPSEAPAVPTTTTTTKTTTSKPIHSLVLDTGPLIKNDPTVSALLAQAEQLYILPSVVPEIRDAATRTRVETQLLPFVTVRAPHPRSLGIIREFARKTGDLGVLSKPDIEVLALGYELECERNGGDWRLRSSPDQKQVNGKPPQRTPEDVDTSAVGAAVERTEGAVEPATEAPVEALEKLNLAHAAETEEDAANTDDSPKVDAHDQAEETTPAKDEVAAENVVIEEDQDEDDGEASDDDGEASDDDGGWITPSNVKKHKGQDNGSTPSKSPQRTLQAAVLTSDFAMQNVALRMNLNLVTPTFARITQLKTWVLRCHGCFKVTKDMERQFCPSCGQPTLIRTSCSTDEQGNFRLHMKKGFQWNNRGNVYSVPKPVHGSPHGRLAKHAGGQNNWGAGLLLAEDQKEYLKAADAQKRQKKKDLMDDEFLPGILTGDRSGGGKIRVGAGRAINSRRRR</sequence>
<dbReference type="InterPro" id="IPR017117">
    <property type="entry name" value="Nob1_euk"/>
</dbReference>
<evidence type="ECO:0000256" key="1">
    <source>
        <dbReference type="ARBA" id="ARBA00005858"/>
    </source>
</evidence>
<feature type="compositionally biased region" description="Basic and acidic residues" evidence="9">
    <location>
        <begin position="203"/>
        <end position="223"/>
    </location>
</feature>
<dbReference type="InterPro" id="IPR033411">
    <property type="entry name" value="Ribonuclease_PIN"/>
</dbReference>
<dbReference type="EMBL" id="MRVG01000020">
    <property type="protein sequence ID" value="PMB63542.1"/>
    <property type="molecule type" value="Genomic_DNA"/>
</dbReference>
<dbReference type="FunFam" id="3.40.50.1010:FF:000020">
    <property type="entry name" value="20S-pre-rRNA D-site endonuclease NOB1"/>
    <property type="match status" value="1"/>
</dbReference>
<dbReference type="InterPro" id="IPR014881">
    <property type="entry name" value="NOB1_Zn-bd"/>
</dbReference>
<comment type="similarity">
    <text evidence="1 7">Belongs to the NOB1 family.</text>
</comment>
<dbReference type="Gene3D" id="3.40.50.1010">
    <property type="entry name" value="5'-nuclease"/>
    <property type="match status" value="1"/>
</dbReference>
<feature type="domain" description="Ribonuclease PIN" evidence="11">
    <location>
        <begin position="33"/>
        <end position="124"/>
    </location>
</feature>
<keyword evidence="6 7" id="KW-0539">Nucleus</keyword>
<dbReference type="GO" id="GO:0046872">
    <property type="term" value="F:metal ion binding"/>
    <property type="evidence" value="ECO:0007669"/>
    <property type="project" value="UniProtKB-UniRule"/>
</dbReference>
<dbReference type="OMA" id="GYELECE"/>
<evidence type="ECO:0000256" key="9">
    <source>
        <dbReference type="SAM" id="MobiDB-lite"/>
    </source>
</evidence>
<evidence type="ECO:0000256" key="8">
    <source>
        <dbReference type="PIRSR" id="PIRSR037125-1"/>
    </source>
</evidence>
<protein>
    <recommendedName>
        <fullName evidence="7">20S-pre-rRNA D-site endonuclease NOB1</fullName>
    </recommendedName>
</protein>
<organism evidence="12 13">
    <name type="scientific">Beauveria bassiana</name>
    <name type="common">White muscardine disease fungus</name>
    <name type="synonym">Tritirachium shiotae</name>
    <dbReference type="NCBI Taxonomy" id="176275"/>
    <lineage>
        <taxon>Eukaryota</taxon>
        <taxon>Fungi</taxon>
        <taxon>Dikarya</taxon>
        <taxon>Ascomycota</taxon>
        <taxon>Pezizomycotina</taxon>
        <taxon>Sordariomycetes</taxon>
        <taxon>Hypocreomycetidae</taxon>
        <taxon>Hypocreales</taxon>
        <taxon>Cordycipitaceae</taxon>
        <taxon>Beauveria</taxon>
    </lineage>
</organism>
<dbReference type="Gene3D" id="6.20.210.10">
    <property type="entry name" value="Nin one binding (NOB1), Zn-ribbon-like"/>
    <property type="match status" value="1"/>
</dbReference>
<dbReference type="SUPFAM" id="SSF144206">
    <property type="entry name" value="NOB1 zinc finger-like"/>
    <property type="match status" value="1"/>
</dbReference>
<dbReference type="CDD" id="cd09876">
    <property type="entry name" value="PIN_Nob1-like"/>
    <property type="match status" value="1"/>
</dbReference>
<evidence type="ECO:0000256" key="3">
    <source>
        <dbReference type="ARBA" id="ARBA00022723"/>
    </source>
</evidence>
<dbReference type="PANTHER" id="PTHR12814">
    <property type="entry name" value="RNA-BINDING PROTEIN NOB1"/>
    <property type="match status" value="1"/>
</dbReference>
<dbReference type="GO" id="GO:0004521">
    <property type="term" value="F:RNA endonuclease activity"/>
    <property type="evidence" value="ECO:0007669"/>
    <property type="project" value="UniProtKB-UniRule"/>
</dbReference>
<evidence type="ECO:0000256" key="6">
    <source>
        <dbReference type="ARBA" id="ARBA00023242"/>
    </source>
</evidence>
<dbReference type="GO" id="GO:0016787">
    <property type="term" value="F:hydrolase activity"/>
    <property type="evidence" value="ECO:0007669"/>
    <property type="project" value="UniProtKB-KW"/>
</dbReference>
<comment type="function">
    <text evidence="7">Required for the synthesis of 40S ribosome subunits. Has a role in processing 20S pre-rRNA into the mature 18S rRNA, where it is required for cleavage at the 3' end of the mature 18S rRNA (D-site). Accompanies the 20S pre-rRNA from the nucleus to the cytoplasm.</text>
</comment>
<feature type="compositionally biased region" description="Basic and acidic residues" evidence="9">
    <location>
        <begin position="130"/>
        <end position="139"/>
    </location>
</feature>
<feature type="binding site" evidence="8">
    <location>
        <position position="321"/>
    </location>
    <ligand>
        <name>Zn(2+)</name>
        <dbReference type="ChEBI" id="CHEBI:29105"/>
    </ligand>
</feature>
<dbReference type="Pfam" id="PF08772">
    <property type="entry name" value="Zn_ribbon_NOB1"/>
    <property type="match status" value="1"/>
</dbReference>
<dbReference type="Proteomes" id="UP000235728">
    <property type="component" value="Unassembled WGS sequence"/>
</dbReference>
<evidence type="ECO:0000256" key="4">
    <source>
        <dbReference type="ARBA" id="ARBA00022801"/>
    </source>
</evidence>
<feature type="region of interest" description="Disordered" evidence="9">
    <location>
        <begin position="1"/>
        <end position="29"/>
    </location>
</feature>
<name>A0A2N6N8E5_BEABA</name>
<feature type="compositionally biased region" description="Acidic residues" evidence="9">
    <location>
        <begin position="229"/>
        <end position="253"/>
    </location>
</feature>
<feature type="binding site" evidence="8">
    <location>
        <position position="339"/>
    </location>
    <ligand>
        <name>Zn(2+)</name>
        <dbReference type="ChEBI" id="CHEBI:29105"/>
    </ligand>
</feature>
<evidence type="ECO:0000259" key="10">
    <source>
        <dbReference type="Pfam" id="PF08772"/>
    </source>
</evidence>
<evidence type="ECO:0000313" key="12">
    <source>
        <dbReference type="EMBL" id="PMB63542.1"/>
    </source>
</evidence>
<dbReference type="GO" id="GO:0005730">
    <property type="term" value="C:nucleolus"/>
    <property type="evidence" value="ECO:0007669"/>
    <property type="project" value="UniProtKB-SubCell"/>
</dbReference>
<keyword evidence="4" id="KW-0378">Hydrolase</keyword>
<dbReference type="PANTHER" id="PTHR12814:SF2">
    <property type="entry name" value="RNA-BINDING PROTEIN NOB1"/>
    <property type="match status" value="1"/>
</dbReference>
<keyword evidence="5 7" id="KW-0862">Zinc</keyword>
<keyword evidence="3 7" id="KW-0479">Metal-binding</keyword>
<evidence type="ECO:0000256" key="2">
    <source>
        <dbReference type="ARBA" id="ARBA00022722"/>
    </source>
</evidence>
<feature type="region of interest" description="Disordered" evidence="9">
    <location>
        <begin position="130"/>
        <end position="161"/>
    </location>
</feature>
<feature type="compositionally biased region" description="Polar residues" evidence="9">
    <location>
        <begin position="268"/>
        <end position="279"/>
    </location>
</feature>
<reference evidence="12 13" key="1">
    <citation type="journal article" date="2016" name="Appl. Microbiol. Biotechnol.">
        <title>Characterization of T-DNA insertion mutants with decreased virulence in the entomopathogenic fungus Beauveria bassiana JEF-007.</title>
        <authorList>
            <person name="Kim S."/>
            <person name="Lee S.J."/>
            <person name="Nai Y.S."/>
            <person name="Yu J.S."/>
            <person name="Lee M.R."/>
            <person name="Yang Y.T."/>
            <person name="Kim J.S."/>
        </authorList>
    </citation>
    <scope>NUCLEOTIDE SEQUENCE [LARGE SCALE GENOMIC DNA]</scope>
    <source>
        <strain evidence="12 13">JEF-007</strain>
    </source>
</reference>
<comment type="subcellular location">
    <subcellularLocation>
        <location evidence="7">Nucleus</location>
        <location evidence="7">Nucleolus</location>
    </subcellularLocation>
</comment>